<evidence type="ECO:0000313" key="3">
    <source>
        <dbReference type="Proteomes" id="UP000299102"/>
    </source>
</evidence>
<reference evidence="2 3" key="1">
    <citation type="journal article" date="2019" name="Commun. Biol.">
        <title>The bagworm genome reveals a unique fibroin gene that provides high tensile strength.</title>
        <authorList>
            <person name="Kono N."/>
            <person name="Nakamura H."/>
            <person name="Ohtoshi R."/>
            <person name="Tomita M."/>
            <person name="Numata K."/>
            <person name="Arakawa K."/>
        </authorList>
    </citation>
    <scope>NUCLEOTIDE SEQUENCE [LARGE SCALE GENOMIC DNA]</scope>
</reference>
<organism evidence="2 3">
    <name type="scientific">Eumeta variegata</name>
    <name type="common">Bagworm moth</name>
    <name type="synonym">Eumeta japonica</name>
    <dbReference type="NCBI Taxonomy" id="151549"/>
    <lineage>
        <taxon>Eukaryota</taxon>
        <taxon>Metazoa</taxon>
        <taxon>Ecdysozoa</taxon>
        <taxon>Arthropoda</taxon>
        <taxon>Hexapoda</taxon>
        <taxon>Insecta</taxon>
        <taxon>Pterygota</taxon>
        <taxon>Neoptera</taxon>
        <taxon>Endopterygota</taxon>
        <taxon>Lepidoptera</taxon>
        <taxon>Glossata</taxon>
        <taxon>Ditrysia</taxon>
        <taxon>Tineoidea</taxon>
        <taxon>Psychidae</taxon>
        <taxon>Oiketicinae</taxon>
        <taxon>Eumeta</taxon>
    </lineage>
</organism>
<keyword evidence="3" id="KW-1185">Reference proteome</keyword>
<sequence>MRGLALPNRKKHHKVTPIFQSAKPARPQTFVNSCRGTKPRHPPGRSSRRAPPAPPELSRGPRKNKSNLRDITACGAKAN</sequence>
<evidence type="ECO:0000313" key="2">
    <source>
        <dbReference type="EMBL" id="GBP39159.1"/>
    </source>
</evidence>
<name>A0A4C1VKK1_EUMVA</name>
<feature type="compositionally biased region" description="Basic residues" evidence="1">
    <location>
        <begin position="37"/>
        <end position="48"/>
    </location>
</feature>
<proteinExistence type="predicted"/>
<dbReference type="AlphaFoldDB" id="A0A4C1VKK1"/>
<dbReference type="EMBL" id="BGZK01000361">
    <property type="protein sequence ID" value="GBP39159.1"/>
    <property type="molecule type" value="Genomic_DNA"/>
</dbReference>
<protein>
    <submittedName>
        <fullName evidence="2">Uncharacterized protein</fullName>
    </submittedName>
</protein>
<accession>A0A4C1VKK1</accession>
<feature type="region of interest" description="Disordered" evidence="1">
    <location>
        <begin position="1"/>
        <end position="79"/>
    </location>
</feature>
<comment type="caution">
    <text evidence="2">The sequence shown here is derived from an EMBL/GenBank/DDBJ whole genome shotgun (WGS) entry which is preliminary data.</text>
</comment>
<dbReference type="Proteomes" id="UP000299102">
    <property type="component" value="Unassembled WGS sequence"/>
</dbReference>
<gene>
    <name evidence="2" type="ORF">EVAR_26945_1</name>
</gene>
<evidence type="ECO:0000256" key="1">
    <source>
        <dbReference type="SAM" id="MobiDB-lite"/>
    </source>
</evidence>